<accession>N0E031</accession>
<feature type="compositionally biased region" description="Low complexity" evidence="1">
    <location>
        <begin position="15"/>
        <end position="82"/>
    </location>
</feature>
<name>N0E031_9MICO</name>
<comment type="caution">
    <text evidence="2">The sequence shown here is derived from an EMBL/GenBank/DDBJ whole genome shotgun (WGS) entry which is preliminary data.</text>
</comment>
<evidence type="ECO:0000256" key="1">
    <source>
        <dbReference type="SAM" id="MobiDB-lite"/>
    </source>
</evidence>
<feature type="compositionally biased region" description="Basic residues" evidence="1">
    <location>
        <begin position="1"/>
        <end position="10"/>
    </location>
</feature>
<organism evidence="2 3">
    <name type="scientific">Phycicoccus elongatus Lp2</name>
    <dbReference type="NCBI Taxonomy" id="1193181"/>
    <lineage>
        <taxon>Bacteria</taxon>
        <taxon>Bacillati</taxon>
        <taxon>Actinomycetota</taxon>
        <taxon>Actinomycetes</taxon>
        <taxon>Micrococcales</taxon>
        <taxon>Intrasporangiaceae</taxon>
        <taxon>Phycicoccus</taxon>
    </lineage>
</organism>
<proteinExistence type="predicted"/>
<dbReference type="EMBL" id="CAIZ01000122">
    <property type="protein sequence ID" value="CCH70182.1"/>
    <property type="molecule type" value="Genomic_DNA"/>
</dbReference>
<gene>
    <name evidence="2" type="ORF">BN10_520083</name>
</gene>
<feature type="region of interest" description="Disordered" evidence="1">
    <location>
        <begin position="1"/>
        <end position="92"/>
    </location>
</feature>
<dbReference type="HOGENOM" id="CLU_1562126_0_0_11"/>
<evidence type="ECO:0000313" key="2">
    <source>
        <dbReference type="EMBL" id="CCH70182.1"/>
    </source>
</evidence>
<dbReference type="Proteomes" id="UP000013167">
    <property type="component" value="Unassembled WGS sequence"/>
</dbReference>
<dbReference type="AlphaFoldDB" id="N0E031"/>
<protein>
    <submittedName>
        <fullName evidence="2">Uncharacterized protein</fullName>
    </submittedName>
</protein>
<reference evidence="2 3" key="1">
    <citation type="journal article" date="2013" name="ISME J.">
        <title>A metabolic model for members of the genus Tetrasphaera involved in enhanced biological phosphorus removal.</title>
        <authorList>
            <person name="Kristiansen R."/>
            <person name="Nguyen H.T.T."/>
            <person name="Saunders A.M."/>
            <person name="Nielsen J.L."/>
            <person name="Wimmer R."/>
            <person name="Le V.Q."/>
            <person name="McIlroy S.J."/>
            <person name="Petrovski S."/>
            <person name="Seviour R.J."/>
            <person name="Calteau A."/>
            <person name="Nielsen K.L."/>
            <person name="Nielsen P.H."/>
        </authorList>
    </citation>
    <scope>NUCLEOTIDE SEQUENCE [LARGE SCALE GENOMIC DNA]</scope>
    <source>
        <strain evidence="2 3">Lp2</strain>
    </source>
</reference>
<keyword evidence="3" id="KW-1185">Reference proteome</keyword>
<sequence length="171" mass="18522">MPPRRWRHTARCSGRDPSPSAPSSSTRGTGTTFRAMAATTTAASPMSSSGSWRMPRSTPAITCGPSSTRTGRRSTTPSSNTSWSACPRSCRQAPRSSCATCERRWRRCRSVHGRRSRTAFLIGSLSWSGWRAPSGGVPEPIPRRDPVRVEVTALLVSESTQRSLSTKGSIL</sequence>
<evidence type="ECO:0000313" key="3">
    <source>
        <dbReference type="Proteomes" id="UP000013167"/>
    </source>
</evidence>